<accession>A0A382VC45</accession>
<feature type="non-terminal residue" evidence="1">
    <location>
        <position position="24"/>
    </location>
</feature>
<name>A0A382VC45_9ZZZZ</name>
<dbReference type="AlphaFoldDB" id="A0A382VC45"/>
<protein>
    <submittedName>
        <fullName evidence="1">Uncharacterized protein</fullName>
    </submittedName>
</protein>
<dbReference type="EMBL" id="UINC01150788">
    <property type="protein sequence ID" value="SVD44017.1"/>
    <property type="molecule type" value="Genomic_DNA"/>
</dbReference>
<organism evidence="1">
    <name type="scientific">marine metagenome</name>
    <dbReference type="NCBI Taxonomy" id="408172"/>
    <lineage>
        <taxon>unclassified sequences</taxon>
        <taxon>metagenomes</taxon>
        <taxon>ecological metagenomes</taxon>
    </lineage>
</organism>
<gene>
    <name evidence="1" type="ORF">METZ01_LOCUS396871</name>
</gene>
<sequence>MNILIYNSGGGLGDCIQLMNLLTS</sequence>
<reference evidence="1" key="1">
    <citation type="submission" date="2018-05" db="EMBL/GenBank/DDBJ databases">
        <authorList>
            <person name="Lanie J.A."/>
            <person name="Ng W.-L."/>
            <person name="Kazmierczak K.M."/>
            <person name="Andrzejewski T.M."/>
            <person name="Davidsen T.M."/>
            <person name="Wayne K.J."/>
            <person name="Tettelin H."/>
            <person name="Glass J.I."/>
            <person name="Rusch D."/>
            <person name="Podicherti R."/>
            <person name="Tsui H.-C.T."/>
            <person name="Winkler M.E."/>
        </authorList>
    </citation>
    <scope>NUCLEOTIDE SEQUENCE</scope>
</reference>
<evidence type="ECO:0000313" key="1">
    <source>
        <dbReference type="EMBL" id="SVD44017.1"/>
    </source>
</evidence>
<proteinExistence type="predicted"/>